<accession>A0A914XAE9</accession>
<feature type="chain" id="PRO_5037838561" evidence="1">
    <location>
        <begin position="22"/>
        <end position="1320"/>
    </location>
</feature>
<keyword evidence="1" id="KW-0732">Signal</keyword>
<feature type="signal peptide" evidence="1">
    <location>
        <begin position="1"/>
        <end position="21"/>
    </location>
</feature>
<evidence type="ECO:0000313" key="2">
    <source>
        <dbReference type="Proteomes" id="UP000887566"/>
    </source>
</evidence>
<reference evidence="3" key="1">
    <citation type="submission" date="2022-11" db="UniProtKB">
        <authorList>
            <consortium name="WormBaseParasite"/>
        </authorList>
    </citation>
    <scope>IDENTIFICATION</scope>
</reference>
<sequence length="1320" mass="143200">MQLAWLLVALLALIAISNVTAARGRVRKRRQAGCSSTSTSGSLSALYLLNAGNASTVSYRHALTTVNAASGWNYESTLAATALTDIPADCPSSCLQLLTLYQHTVPDKLFGGATVIDYVDAFSTADEDFLKFQGYTTTSRPSGSNTIYCAPVKGACGATVPIYRHFEMLKYFDHFISISSTTSLGYSLDNLALPICYLWSTTTTATTTQASVTTTTASATVAGTVVSTTVAATVATTTAAGTASTTTATCLGSLTAFNRYDLATTNAGLRGLHDKYDTTLSQSQVPSGYNYETTHGCVLTSKIGCDCPLVQLHVYYGENPWVKNFITSVTTDPMNLPLGYVENTTQTMYCVPASSGSGTCGATMLLQRYYNALDVDHALGVESDTTLTSLQYTTDFMVPDAVNQCYVWDTSTCTVTATAGISDCTTYLSAFYRYDLPTTNILLPWLHDKYDTALSLSEVPSGYNYDTVHGCVLTSNIGCSCTLIQLHVYYVVNILNVKNYITTITTDPLTWGYTEDTSQSLWCVPATSPSGTCGATKLLLRYYSAADVDHALGVESVSSLDANYGPDLLGLGGSQCYIWDASQCTTVSSPTPSPSTIAATGTVTSTASDCTTYLSAFYRYDLPTTNVLLPWLHDKYDTALSLSAVPSGYNYDTVHGCVLTSNIGCSCSLIQLHVYYVVNILNVKNYITTITTDPLTWGYTEDTSQSLWCVPATSPSGTCGATKLLLRYYSAADVDHALGVESDSTLNLNYGPDLIVFGVGGPQCYVWDASMCTVTTATTTPSSITTGATVTTAATACTTNLSPFYRYDLPTTDPTMPGLHDKYDTALSVTEVPLGYNYETTHGCVLTDPTGCNCPLVQLHVYYKYDTINNIKNYITTTSTDPLNQNYTEVTDESLWCVPYTSANGTCGATVLLRRYYNSADSDSALGSDCDASLTSNGYALDDWGGENQCYIWSSSMCSASTATASSTTTVVVTAATSTTTAASTTTAECTALSAFYRYDLPTPNATALPGYHDKYDTTLGLSRIPAGYNFDTVHGCILTSNIGCSCSLIQLHVYHINDTKYKVLNYITTKEVDPLTQGYTEDTSQTLWCVPATSPSGTCGATVLLQRYYNNIQTDHALGFQSDTSLTTIGYVLDFWGGVNHDDNRGNNDDWGSDDNRSSDDNWGSNIYDCSDDNRSSNDDNWGSNIYYCSDDNCCRNDDCCHDNDCRSNDDHCCSNDDWGSDDSRSNNDNWVSYIYYCSDDNCCGNDDCCHDNDDNCCSNDDNCRRNDDCCHDNDCRSNDDCCHDDHCRSNDDHCRSNDDHCRSDYDILIGRYRLKQSY</sequence>
<evidence type="ECO:0000313" key="3">
    <source>
        <dbReference type="WBParaSite" id="PSAMB.scaffold70size87409.g1357.t1"/>
    </source>
</evidence>
<organism evidence="2 3">
    <name type="scientific">Plectus sambesii</name>
    <dbReference type="NCBI Taxonomy" id="2011161"/>
    <lineage>
        <taxon>Eukaryota</taxon>
        <taxon>Metazoa</taxon>
        <taxon>Ecdysozoa</taxon>
        <taxon>Nematoda</taxon>
        <taxon>Chromadorea</taxon>
        <taxon>Plectida</taxon>
        <taxon>Plectina</taxon>
        <taxon>Plectoidea</taxon>
        <taxon>Plectidae</taxon>
        <taxon>Plectus</taxon>
    </lineage>
</organism>
<dbReference type="WBParaSite" id="PSAMB.scaffold70size87409.g1357.t1">
    <property type="protein sequence ID" value="PSAMB.scaffold70size87409.g1357.t1"/>
    <property type="gene ID" value="PSAMB.scaffold70size87409.g1357"/>
</dbReference>
<dbReference type="Proteomes" id="UP000887566">
    <property type="component" value="Unplaced"/>
</dbReference>
<keyword evidence="2" id="KW-1185">Reference proteome</keyword>
<name>A0A914XAE9_9BILA</name>
<proteinExistence type="predicted"/>
<protein>
    <submittedName>
        <fullName evidence="3">Uncharacterized protein</fullName>
    </submittedName>
</protein>
<evidence type="ECO:0000256" key="1">
    <source>
        <dbReference type="SAM" id="SignalP"/>
    </source>
</evidence>